<dbReference type="CDD" id="cd14014">
    <property type="entry name" value="STKc_PknB_like"/>
    <property type="match status" value="1"/>
</dbReference>
<dbReference type="InterPro" id="IPR011009">
    <property type="entry name" value="Kinase-like_dom_sf"/>
</dbReference>
<dbReference type="SUPFAM" id="SSF56112">
    <property type="entry name" value="Protein kinase-like (PK-like)"/>
    <property type="match status" value="1"/>
</dbReference>
<dbReference type="GO" id="GO:0005524">
    <property type="term" value="F:ATP binding"/>
    <property type="evidence" value="ECO:0007669"/>
    <property type="project" value="UniProtKB-KW"/>
</dbReference>
<dbReference type="PANTHER" id="PTHR43289">
    <property type="entry name" value="MITOGEN-ACTIVATED PROTEIN KINASE KINASE KINASE 20-RELATED"/>
    <property type="match status" value="1"/>
</dbReference>
<comment type="caution">
    <text evidence="6">The sequence shown here is derived from an EMBL/GenBank/DDBJ whole genome shotgun (WGS) entry which is preliminary data.</text>
</comment>
<dbReference type="PIRSF" id="PIRSF000654">
    <property type="entry name" value="Integrin-linked_kinase"/>
    <property type="match status" value="1"/>
</dbReference>
<evidence type="ECO:0000313" key="7">
    <source>
        <dbReference type="Proteomes" id="UP000886687"/>
    </source>
</evidence>
<dbReference type="Pfam" id="PF00069">
    <property type="entry name" value="Pkinase"/>
    <property type="match status" value="1"/>
</dbReference>
<proteinExistence type="predicted"/>
<dbReference type="InterPro" id="IPR000719">
    <property type="entry name" value="Prot_kinase_dom"/>
</dbReference>
<dbReference type="PANTHER" id="PTHR43289:SF6">
    <property type="entry name" value="SERINE_THREONINE-PROTEIN KINASE NEKL-3"/>
    <property type="match status" value="1"/>
</dbReference>
<dbReference type="Gene3D" id="1.10.510.10">
    <property type="entry name" value="Transferase(Phosphotransferase) domain 1"/>
    <property type="match status" value="1"/>
</dbReference>
<name>A0A9E4N1U7_9GAMM</name>
<dbReference type="InterPro" id="IPR008271">
    <property type="entry name" value="Ser/Thr_kinase_AS"/>
</dbReference>
<evidence type="ECO:0000256" key="3">
    <source>
        <dbReference type="ARBA" id="ARBA00022777"/>
    </source>
</evidence>
<dbReference type="Gene3D" id="3.30.200.20">
    <property type="entry name" value="Phosphorylase Kinase, domain 1"/>
    <property type="match status" value="1"/>
</dbReference>
<reference evidence="6" key="1">
    <citation type="journal article" date="2021" name="Proc. Natl. Acad. Sci. U.S.A.">
        <title>Global biogeography of chemosynthetic symbionts reveals both localized and globally distributed symbiont groups. .</title>
        <authorList>
            <person name="Osvatic J.T."/>
            <person name="Wilkins L.G.E."/>
            <person name="Leibrecht L."/>
            <person name="Leray M."/>
            <person name="Zauner S."/>
            <person name="Polzin J."/>
            <person name="Camacho Y."/>
            <person name="Gros O."/>
            <person name="van Gils J.A."/>
            <person name="Eisen J.A."/>
            <person name="Petersen J.M."/>
            <person name="Yuen B."/>
        </authorList>
    </citation>
    <scope>NUCLEOTIDE SEQUENCE</scope>
    <source>
        <strain evidence="6">MAGL173</strain>
    </source>
</reference>
<evidence type="ECO:0000259" key="5">
    <source>
        <dbReference type="PROSITE" id="PS50011"/>
    </source>
</evidence>
<feature type="domain" description="Protein kinase" evidence="5">
    <location>
        <begin position="33"/>
        <end position="315"/>
    </location>
</feature>
<dbReference type="PROSITE" id="PS50011">
    <property type="entry name" value="PROTEIN_KINASE_DOM"/>
    <property type="match status" value="1"/>
</dbReference>
<evidence type="ECO:0000313" key="6">
    <source>
        <dbReference type="EMBL" id="MCG7940833.1"/>
    </source>
</evidence>
<dbReference type="SMART" id="SM00220">
    <property type="entry name" value="S_TKc"/>
    <property type="match status" value="1"/>
</dbReference>
<keyword evidence="3 6" id="KW-0418">Kinase</keyword>
<evidence type="ECO:0000256" key="2">
    <source>
        <dbReference type="ARBA" id="ARBA00022741"/>
    </source>
</evidence>
<sequence>MLKFQEPPKEYNDVFLEDTDKPLPKVLNPNTRYMFLSTIAKGGKSLIKTCKDMHLNRVVAYKTLRSEFIDDEIENIRLLREARVSAMLQHPNTVPIYEIGRDNRGHYYFTMKLVHGYTLREILNYRERYDLTQLVEVVVQIAHALGYAHVHGVAHRDIKPENILVGPYNEVLLMDWGLAKVWRKDGSTLEEPQESKTVVDGDKSITGYGKLQGTLCYMSPEQIRRDPDISFSTDIYSLGSVLYELLTGQTPFDSDKTYEILDMVENRQPSRPSEVSKYPVPKILEALCMRCLAKEPAARPESMSEVIRTLEHEWASVK</sequence>
<keyword evidence="6" id="KW-0723">Serine/threonine-protein kinase</keyword>
<keyword evidence="4" id="KW-0067">ATP-binding</keyword>
<gene>
    <name evidence="6" type="ORF">JAZ04_18510</name>
</gene>
<dbReference type="EMBL" id="JAEPDI010000015">
    <property type="protein sequence ID" value="MCG7940833.1"/>
    <property type="molecule type" value="Genomic_DNA"/>
</dbReference>
<keyword evidence="1" id="KW-0808">Transferase</keyword>
<accession>A0A9E4N1U7</accession>
<evidence type="ECO:0000256" key="4">
    <source>
        <dbReference type="ARBA" id="ARBA00022840"/>
    </source>
</evidence>
<evidence type="ECO:0000256" key="1">
    <source>
        <dbReference type="ARBA" id="ARBA00022679"/>
    </source>
</evidence>
<keyword evidence="2" id="KW-0547">Nucleotide-binding</keyword>
<dbReference type="GO" id="GO:0004674">
    <property type="term" value="F:protein serine/threonine kinase activity"/>
    <property type="evidence" value="ECO:0007669"/>
    <property type="project" value="UniProtKB-KW"/>
</dbReference>
<protein>
    <submittedName>
        <fullName evidence="6">Serine/threonine protein kinase</fullName>
    </submittedName>
</protein>
<dbReference type="Proteomes" id="UP000886687">
    <property type="component" value="Unassembled WGS sequence"/>
</dbReference>
<dbReference type="PROSITE" id="PS00108">
    <property type="entry name" value="PROTEIN_KINASE_ST"/>
    <property type="match status" value="1"/>
</dbReference>
<organism evidence="6 7">
    <name type="scientific">Candidatus Thiodiazotropha lotti</name>
    <dbReference type="NCBI Taxonomy" id="2792787"/>
    <lineage>
        <taxon>Bacteria</taxon>
        <taxon>Pseudomonadati</taxon>
        <taxon>Pseudomonadota</taxon>
        <taxon>Gammaproteobacteria</taxon>
        <taxon>Chromatiales</taxon>
        <taxon>Sedimenticolaceae</taxon>
        <taxon>Candidatus Thiodiazotropha</taxon>
    </lineage>
</organism>
<dbReference type="AlphaFoldDB" id="A0A9E4N1U7"/>